<evidence type="ECO:0000313" key="2">
    <source>
        <dbReference type="EMBL" id="CAK0876588.1"/>
    </source>
</evidence>
<feature type="compositionally biased region" description="Gly residues" evidence="1">
    <location>
        <begin position="1"/>
        <end position="13"/>
    </location>
</feature>
<accession>A0ABN9VT03</accession>
<evidence type="ECO:0000313" key="3">
    <source>
        <dbReference type="Proteomes" id="UP001189429"/>
    </source>
</evidence>
<keyword evidence="3" id="KW-1185">Reference proteome</keyword>
<feature type="non-terminal residue" evidence="2">
    <location>
        <position position="1"/>
    </location>
</feature>
<evidence type="ECO:0000256" key="1">
    <source>
        <dbReference type="SAM" id="MobiDB-lite"/>
    </source>
</evidence>
<gene>
    <name evidence="2" type="ORF">PCOR1329_LOCUS60894</name>
</gene>
<proteinExistence type="predicted"/>
<comment type="caution">
    <text evidence="2">The sequence shown here is derived from an EMBL/GenBank/DDBJ whole genome shotgun (WGS) entry which is preliminary data.</text>
</comment>
<sequence>RGGGARPGRGRAQGAGRATGAASPGGPAPRWWRDIAEVCPLSGFPVSMLPYPPYKLHARAERSKDGVRLVDGPYLVLQVLATWDFAVIGQALTASDITSLDLYMKQCKLGPFRLGTALELQRDGAPAALRELQALRARARRRLESVQHIQRVRLGKWAGSPRGAAASGGGRAAAAAPRAAAGSPEEGEPPAREARGTRRNRQA</sequence>
<organism evidence="2 3">
    <name type="scientific">Prorocentrum cordatum</name>
    <dbReference type="NCBI Taxonomy" id="2364126"/>
    <lineage>
        <taxon>Eukaryota</taxon>
        <taxon>Sar</taxon>
        <taxon>Alveolata</taxon>
        <taxon>Dinophyceae</taxon>
        <taxon>Prorocentrales</taxon>
        <taxon>Prorocentraceae</taxon>
        <taxon>Prorocentrum</taxon>
    </lineage>
</organism>
<dbReference type="EMBL" id="CAUYUJ010017642">
    <property type="protein sequence ID" value="CAK0876588.1"/>
    <property type="molecule type" value="Genomic_DNA"/>
</dbReference>
<feature type="region of interest" description="Disordered" evidence="1">
    <location>
        <begin position="1"/>
        <end position="28"/>
    </location>
</feature>
<dbReference type="Proteomes" id="UP001189429">
    <property type="component" value="Unassembled WGS sequence"/>
</dbReference>
<feature type="compositionally biased region" description="Low complexity" evidence="1">
    <location>
        <begin position="172"/>
        <end position="184"/>
    </location>
</feature>
<protein>
    <submittedName>
        <fullName evidence="2">Uncharacterized protein</fullName>
    </submittedName>
</protein>
<name>A0ABN9VT03_9DINO</name>
<reference evidence="2" key="1">
    <citation type="submission" date="2023-10" db="EMBL/GenBank/DDBJ databases">
        <authorList>
            <person name="Chen Y."/>
            <person name="Shah S."/>
            <person name="Dougan E. K."/>
            <person name="Thang M."/>
            <person name="Chan C."/>
        </authorList>
    </citation>
    <scope>NUCLEOTIDE SEQUENCE [LARGE SCALE GENOMIC DNA]</scope>
</reference>
<feature type="compositionally biased region" description="Low complexity" evidence="1">
    <location>
        <begin position="14"/>
        <end position="28"/>
    </location>
</feature>
<feature type="region of interest" description="Disordered" evidence="1">
    <location>
        <begin position="159"/>
        <end position="203"/>
    </location>
</feature>